<organism evidence="8 9">
    <name type="scientific">Neptuniibacter pectenicola</name>
    <dbReference type="NCBI Taxonomy" id="1806669"/>
    <lineage>
        <taxon>Bacteria</taxon>
        <taxon>Pseudomonadati</taxon>
        <taxon>Pseudomonadota</taxon>
        <taxon>Gammaproteobacteria</taxon>
        <taxon>Oceanospirillales</taxon>
        <taxon>Oceanospirillaceae</taxon>
        <taxon>Neptuniibacter</taxon>
    </lineage>
</organism>
<comment type="similarity">
    <text evidence="3">Belongs to the methyl-accepting chemotaxis (MCP) protein family.</text>
</comment>
<dbReference type="Pfam" id="PF00015">
    <property type="entry name" value="MCPsignal"/>
    <property type="match status" value="1"/>
</dbReference>
<comment type="caution">
    <text evidence="8">The sequence shown here is derived from an EMBL/GenBank/DDBJ whole genome shotgun (WGS) entry which is preliminary data.</text>
</comment>
<dbReference type="EMBL" id="JBBMRA010000025">
    <property type="protein sequence ID" value="MEM5537962.1"/>
    <property type="molecule type" value="Genomic_DNA"/>
</dbReference>
<dbReference type="PROSITE" id="PS50111">
    <property type="entry name" value="CHEMOTAXIS_TRANSDUC_2"/>
    <property type="match status" value="1"/>
</dbReference>
<keyword evidence="5" id="KW-1133">Transmembrane helix</keyword>
<comment type="subcellular location">
    <subcellularLocation>
        <location evidence="1">Membrane</location>
    </subcellularLocation>
</comment>
<reference evidence="8 9" key="1">
    <citation type="submission" date="2024-03" db="EMBL/GenBank/DDBJ databases">
        <title>Community enrichment and isolation of bacterial strains for fucoidan degradation.</title>
        <authorList>
            <person name="Sichert A."/>
        </authorList>
    </citation>
    <scope>NUCLEOTIDE SEQUENCE [LARGE SCALE GENOMIC DNA]</scope>
    <source>
        <strain evidence="8 9">AS76</strain>
    </source>
</reference>
<dbReference type="RefSeq" id="WP_339892473.1">
    <property type="nucleotide sequence ID" value="NZ_CAXBCE010000051.1"/>
</dbReference>
<dbReference type="Gene3D" id="1.10.287.950">
    <property type="entry name" value="Methyl-accepting chemotaxis protein"/>
    <property type="match status" value="1"/>
</dbReference>
<dbReference type="PANTHER" id="PTHR32089">
    <property type="entry name" value="METHYL-ACCEPTING CHEMOTAXIS PROTEIN MCPB"/>
    <property type="match status" value="1"/>
</dbReference>
<proteinExistence type="inferred from homology"/>
<evidence type="ECO:0000256" key="5">
    <source>
        <dbReference type="SAM" id="Phobius"/>
    </source>
</evidence>
<feature type="domain" description="Methyl-accepting transducer" evidence="6">
    <location>
        <begin position="151"/>
        <end position="387"/>
    </location>
</feature>
<evidence type="ECO:0000256" key="4">
    <source>
        <dbReference type="PROSITE-ProRule" id="PRU00284"/>
    </source>
</evidence>
<dbReference type="Pfam" id="PF00672">
    <property type="entry name" value="HAMP"/>
    <property type="match status" value="1"/>
</dbReference>
<dbReference type="Proteomes" id="UP001449225">
    <property type="component" value="Unassembled WGS sequence"/>
</dbReference>
<feature type="transmembrane region" description="Helical" evidence="5">
    <location>
        <begin position="68"/>
        <end position="89"/>
    </location>
</feature>
<dbReference type="CDD" id="cd06225">
    <property type="entry name" value="HAMP"/>
    <property type="match status" value="1"/>
</dbReference>
<protein>
    <submittedName>
        <fullName evidence="8">Methyl-accepting chemotaxis protein</fullName>
    </submittedName>
</protein>
<dbReference type="SUPFAM" id="SSF58104">
    <property type="entry name" value="Methyl-accepting chemotaxis protein (MCP) signaling domain"/>
    <property type="match status" value="1"/>
</dbReference>
<evidence type="ECO:0000256" key="2">
    <source>
        <dbReference type="ARBA" id="ARBA00023224"/>
    </source>
</evidence>
<name>A0ABU9TW68_9GAMM</name>
<dbReference type="InterPro" id="IPR004089">
    <property type="entry name" value="MCPsignal_dom"/>
</dbReference>
<keyword evidence="5" id="KW-0812">Transmembrane</keyword>
<evidence type="ECO:0000259" key="7">
    <source>
        <dbReference type="PROSITE" id="PS50885"/>
    </source>
</evidence>
<dbReference type="SMART" id="SM00283">
    <property type="entry name" value="MA"/>
    <property type="match status" value="1"/>
</dbReference>
<gene>
    <name evidence="8" type="ORF">WNY58_16380</name>
</gene>
<dbReference type="PANTHER" id="PTHR32089:SF112">
    <property type="entry name" value="LYSOZYME-LIKE PROTEIN-RELATED"/>
    <property type="match status" value="1"/>
</dbReference>
<keyword evidence="2 4" id="KW-0807">Transducer</keyword>
<feature type="domain" description="HAMP" evidence="7">
    <location>
        <begin position="92"/>
        <end position="146"/>
    </location>
</feature>
<feature type="transmembrane region" description="Helical" evidence="5">
    <location>
        <begin position="20"/>
        <end position="38"/>
    </location>
</feature>
<evidence type="ECO:0000256" key="3">
    <source>
        <dbReference type="ARBA" id="ARBA00029447"/>
    </source>
</evidence>
<evidence type="ECO:0000256" key="1">
    <source>
        <dbReference type="ARBA" id="ARBA00004370"/>
    </source>
</evidence>
<evidence type="ECO:0000259" key="6">
    <source>
        <dbReference type="PROSITE" id="PS50111"/>
    </source>
</evidence>
<evidence type="ECO:0000313" key="9">
    <source>
        <dbReference type="Proteomes" id="UP001449225"/>
    </source>
</evidence>
<keyword evidence="9" id="KW-1185">Reference proteome</keyword>
<dbReference type="PROSITE" id="PS50885">
    <property type="entry name" value="HAMP"/>
    <property type="match status" value="1"/>
</dbReference>
<sequence>MGLYKSIERGLFNSLTKKIVGNVLFLILPHIVLMALVYRHGQDLEVILSTVEMSESARVLLANALSTFWLSASITVGLALIGGVFAIFFMRHLFLKPIQDITRVLSAIKEKGGDISVTLPVYTCDEISVMAQSYNEFSAKLKDIIADTRSRSVNIAVSAARLKKVIGQASSNASEQEDKAHQVFQSSSESTQAIDGIAQSTIQISEQNSSNLNDVRESNAELLKVQDQVEAIRQLVHEFQAKIASLHANSQNITQILLMVQEFSEQTNLLALNASIEAARAGDAGRGFAVVADEVRGLAQKVGSATSEIDKNISQMSSLVSDTGSSAKNILGYVESTGEFIEQTNAQFGQLVTDFEEVDTQLSGISAAIDELSYTNKSSHKHVELITKISAEIKDEMEHSKDFSNDLEVSTEESQELLSRFIIGYGAFESIIQKGRSFHAELESLLQGVSQRCNVFDTNYQRINPDQKPAKYMAAYTDNFDMTFQAVIDHFVELNSEFIYAVLVDQRGYIATHHKKVSKPMVGDFSIDNAQSRNRRIFFDTRSEQRRATHTQPFLMQTYIRDTGEILNELSIPVFVDGRHWGALIMGFEPDVLL</sequence>
<accession>A0ABU9TW68</accession>
<dbReference type="SMART" id="SM00304">
    <property type="entry name" value="HAMP"/>
    <property type="match status" value="1"/>
</dbReference>
<evidence type="ECO:0000313" key="8">
    <source>
        <dbReference type="EMBL" id="MEM5537962.1"/>
    </source>
</evidence>
<keyword evidence="5" id="KW-0472">Membrane</keyword>
<dbReference type="InterPro" id="IPR003660">
    <property type="entry name" value="HAMP_dom"/>
</dbReference>